<proteinExistence type="predicted"/>
<dbReference type="AlphaFoldDB" id="A0A1Q3EPB6"/>
<gene>
    <name evidence="2" type="ORF">LENED_011149</name>
</gene>
<accession>A0A1Q3EPB6</accession>
<sequence length="80" mass="9405">MFAGSIWIRRKVPVWRLSKKKKAFHSIQTRLYPLPLRPSFWPFELSVFIVPAFLFKFAFSVPSLVWIVVVAVTFAGARWH</sequence>
<keyword evidence="1" id="KW-0472">Membrane</keyword>
<comment type="caution">
    <text evidence="2">The sequence shown here is derived from an EMBL/GenBank/DDBJ whole genome shotgun (WGS) entry which is preliminary data.</text>
</comment>
<reference evidence="2 3" key="1">
    <citation type="submission" date="2016-08" db="EMBL/GenBank/DDBJ databases">
        <authorList>
            <consortium name="Lentinula edodes genome sequencing consortium"/>
            <person name="Sakamoto Y."/>
            <person name="Nakade K."/>
            <person name="Sato S."/>
            <person name="Yoshida Y."/>
            <person name="Miyazaki K."/>
            <person name="Natsume S."/>
            <person name="Konno N."/>
        </authorList>
    </citation>
    <scope>NUCLEOTIDE SEQUENCE [LARGE SCALE GENOMIC DNA]</scope>
    <source>
        <strain evidence="2 3">NBRC 111202</strain>
    </source>
</reference>
<evidence type="ECO:0000313" key="2">
    <source>
        <dbReference type="EMBL" id="GAW09025.1"/>
    </source>
</evidence>
<evidence type="ECO:0000256" key="1">
    <source>
        <dbReference type="SAM" id="Phobius"/>
    </source>
</evidence>
<protein>
    <submittedName>
        <fullName evidence="2">Uncharacterized protein</fullName>
    </submittedName>
</protein>
<evidence type="ECO:0000313" key="3">
    <source>
        <dbReference type="Proteomes" id="UP000188533"/>
    </source>
</evidence>
<organism evidence="2 3">
    <name type="scientific">Lentinula edodes</name>
    <name type="common">Shiitake mushroom</name>
    <name type="synonym">Lentinus edodes</name>
    <dbReference type="NCBI Taxonomy" id="5353"/>
    <lineage>
        <taxon>Eukaryota</taxon>
        <taxon>Fungi</taxon>
        <taxon>Dikarya</taxon>
        <taxon>Basidiomycota</taxon>
        <taxon>Agaricomycotina</taxon>
        <taxon>Agaricomycetes</taxon>
        <taxon>Agaricomycetidae</taxon>
        <taxon>Agaricales</taxon>
        <taxon>Marasmiineae</taxon>
        <taxon>Omphalotaceae</taxon>
        <taxon>Lentinula</taxon>
    </lineage>
</organism>
<dbReference type="Proteomes" id="UP000188533">
    <property type="component" value="Unassembled WGS sequence"/>
</dbReference>
<keyword evidence="3" id="KW-1185">Reference proteome</keyword>
<keyword evidence="1" id="KW-0812">Transmembrane</keyword>
<reference evidence="2 3" key="2">
    <citation type="submission" date="2017-02" db="EMBL/GenBank/DDBJ databases">
        <title>A genome survey and senescence transcriptome analysis in Lentinula edodes.</title>
        <authorList>
            <person name="Sakamoto Y."/>
            <person name="Nakade K."/>
            <person name="Sato S."/>
            <person name="Yoshida Y."/>
            <person name="Miyazaki K."/>
            <person name="Natsume S."/>
            <person name="Konno N."/>
        </authorList>
    </citation>
    <scope>NUCLEOTIDE SEQUENCE [LARGE SCALE GENOMIC DNA]</scope>
    <source>
        <strain evidence="2 3">NBRC 111202</strain>
    </source>
</reference>
<name>A0A1Q3EPB6_LENED</name>
<keyword evidence="1" id="KW-1133">Transmembrane helix</keyword>
<feature type="transmembrane region" description="Helical" evidence="1">
    <location>
        <begin position="48"/>
        <end position="77"/>
    </location>
</feature>
<dbReference type="EMBL" id="BDGU01000980">
    <property type="protein sequence ID" value="GAW09025.1"/>
    <property type="molecule type" value="Genomic_DNA"/>
</dbReference>